<gene>
    <name evidence="2" type="ORF">MEUPH1_LOCUS30199</name>
</gene>
<evidence type="ECO:0000256" key="1">
    <source>
        <dbReference type="SAM" id="MobiDB-lite"/>
    </source>
</evidence>
<evidence type="ECO:0008006" key="4">
    <source>
        <dbReference type="Google" id="ProtNLM"/>
    </source>
</evidence>
<dbReference type="Proteomes" id="UP001160148">
    <property type="component" value="Unassembled WGS sequence"/>
</dbReference>
<accession>A0AAV0Y7X8</accession>
<protein>
    <recommendedName>
        <fullName evidence="4">Retrotransposon gag domain-containing protein</fullName>
    </recommendedName>
</protein>
<organism evidence="2 3">
    <name type="scientific">Macrosiphum euphorbiae</name>
    <name type="common">potato aphid</name>
    <dbReference type="NCBI Taxonomy" id="13131"/>
    <lineage>
        <taxon>Eukaryota</taxon>
        <taxon>Metazoa</taxon>
        <taxon>Ecdysozoa</taxon>
        <taxon>Arthropoda</taxon>
        <taxon>Hexapoda</taxon>
        <taxon>Insecta</taxon>
        <taxon>Pterygota</taxon>
        <taxon>Neoptera</taxon>
        <taxon>Paraneoptera</taxon>
        <taxon>Hemiptera</taxon>
        <taxon>Sternorrhyncha</taxon>
        <taxon>Aphidomorpha</taxon>
        <taxon>Aphidoidea</taxon>
        <taxon>Aphididae</taxon>
        <taxon>Macrosiphini</taxon>
        <taxon>Macrosiphum</taxon>
    </lineage>
</organism>
<feature type="compositionally biased region" description="Polar residues" evidence="1">
    <location>
        <begin position="186"/>
        <end position="231"/>
    </location>
</feature>
<name>A0AAV0Y7X8_9HEMI</name>
<reference evidence="2 3" key="1">
    <citation type="submission" date="2023-01" db="EMBL/GenBank/DDBJ databases">
        <authorList>
            <person name="Whitehead M."/>
        </authorList>
    </citation>
    <scope>NUCLEOTIDE SEQUENCE [LARGE SCALE GENOMIC DNA]</scope>
</reference>
<feature type="region of interest" description="Disordered" evidence="1">
    <location>
        <begin position="160"/>
        <end position="231"/>
    </location>
</feature>
<keyword evidence="3" id="KW-1185">Reference proteome</keyword>
<feature type="compositionally biased region" description="Low complexity" evidence="1">
    <location>
        <begin position="161"/>
        <end position="185"/>
    </location>
</feature>
<evidence type="ECO:0000313" key="3">
    <source>
        <dbReference type="Proteomes" id="UP001160148"/>
    </source>
</evidence>
<proteinExistence type="predicted"/>
<comment type="caution">
    <text evidence="2">The sequence shown here is derived from an EMBL/GenBank/DDBJ whole genome shotgun (WGS) entry which is preliminary data.</text>
</comment>
<dbReference type="EMBL" id="CARXXK010001583">
    <property type="protein sequence ID" value="CAI6376868.1"/>
    <property type="molecule type" value="Genomic_DNA"/>
</dbReference>
<sequence>MDPNRIPKYNGQLTPVHPADFLDKVDHYFLIHNAIDQVKINFVSDNFTGKALLWYTTLLPPPLIYTEFVTLFCDYFWSPSLQRQIRNELYRPYHHEDPSTLSEHARDWINRARNLQPPIEQVEMVDQIISHFSYHLSLALRGLRVLTTNDLVKELTYLQRSNGPSTTSNTHNHNNSDSHSQQPNSYNNSSCPSRQNNYPSRQNNYHRPQYHQPPNQALSQQPDQVTPPTEN</sequence>
<evidence type="ECO:0000313" key="2">
    <source>
        <dbReference type="EMBL" id="CAI6376868.1"/>
    </source>
</evidence>
<dbReference type="AlphaFoldDB" id="A0AAV0Y7X8"/>